<evidence type="ECO:0000256" key="11">
    <source>
        <dbReference type="SAM" id="Phobius"/>
    </source>
</evidence>
<dbReference type="InterPro" id="IPR034804">
    <property type="entry name" value="SQR/QFR_C/D"/>
</dbReference>
<gene>
    <name evidence="12" type="ORF">HMPREF3225_00539</name>
</gene>
<dbReference type="PANTHER" id="PTHR41910:SF1">
    <property type="entry name" value="SUCCINATE DEHYDROGENASE HYDROPHOBIC MEMBRANE ANCHOR SUBUNIT"/>
    <property type="match status" value="1"/>
</dbReference>
<dbReference type="InterPro" id="IPR039023">
    <property type="entry name" value="SdhC_prok"/>
</dbReference>
<keyword evidence="6 10" id="KW-0479">Metal-binding</keyword>
<keyword evidence="5 11" id="KW-0812">Transmembrane</keyword>
<feature type="transmembrane region" description="Helical" evidence="11">
    <location>
        <begin position="150"/>
        <end position="176"/>
    </location>
</feature>
<dbReference type="NCBIfam" id="TIGR02046">
    <property type="entry name" value="sdhC_b558_fam"/>
    <property type="match status" value="1"/>
</dbReference>
<dbReference type="Proteomes" id="UP000070063">
    <property type="component" value="Unassembled WGS sequence"/>
</dbReference>
<comment type="subcellular location">
    <subcellularLocation>
        <location evidence="2">Membrane</location>
    </subcellularLocation>
</comment>
<dbReference type="CDD" id="cd03497">
    <property type="entry name" value="SQR_TypeB_1_TM"/>
    <property type="match status" value="1"/>
</dbReference>
<dbReference type="Pfam" id="PF01127">
    <property type="entry name" value="Sdh_cyt"/>
    <property type="match status" value="1"/>
</dbReference>
<evidence type="ECO:0000256" key="3">
    <source>
        <dbReference type="ARBA" id="ARBA00007244"/>
    </source>
</evidence>
<evidence type="ECO:0000256" key="6">
    <source>
        <dbReference type="ARBA" id="ARBA00022723"/>
    </source>
</evidence>
<dbReference type="InterPro" id="IPR011138">
    <property type="entry name" value="Cytochrome_b-558"/>
</dbReference>
<evidence type="ECO:0000256" key="4">
    <source>
        <dbReference type="ARBA" id="ARBA00022617"/>
    </source>
</evidence>
<organism evidence="12 13">
    <name type="scientific">Staphylococcus lugdunensis</name>
    <dbReference type="NCBI Taxonomy" id="28035"/>
    <lineage>
        <taxon>Bacteria</taxon>
        <taxon>Bacillati</taxon>
        <taxon>Bacillota</taxon>
        <taxon>Bacilli</taxon>
        <taxon>Bacillales</taxon>
        <taxon>Staphylococcaceae</taxon>
        <taxon>Staphylococcus</taxon>
    </lineage>
</organism>
<sequence>MFLQGGVLLAHTKNEFYLRRVHSLLGIIPIGAFLVVHLMVNHQATQGAEAFNKASMFMESLPFLIIVEFLFIYIPILYHGLYGIHIAFTAKENIGHYSIFRNWMFALQRVTGVITFIFIFVHLWQTRLQKAFFGKEVNYDMMHQTLQHPLWAIIYMICIVAVVFHFANGIWSFLVTWGILQSKKSQQVFTWVSLIVFLILSYIGVSAIVAFM</sequence>
<dbReference type="InterPro" id="IPR016002">
    <property type="entry name" value="Succ_DH_cyt_b558_Firmicute"/>
</dbReference>
<feature type="transmembrane region" description="Helical" evidence="11">
    <location>
        <begin position="60"/>
        <end position="82"/>
    </location>
</feature>
<keyword evidence="7 11" id="KW-1133">Transmembrane helix</keyword>
<name>A0ABD4EHQ9_STALU</name>
<evidence type="ECO:0000313" key="12">
    <source>
        <dbReference type="EMBL" id="KXA39640.1"/>
    </source>
</evidence>
<evidence type="ECO:0000256" key="5">
    <source>
        <dbReference type="ARBA" id="ARBA00022692"/>
    </source>
</evidence>
<dbReference type="InterPro" id="IPR000701">
    <property type="entry name" value="SuccDH_FuR_B_TM-su"/>
</dbReference>
<reference evidence="12 13" key="1">
    <citation type="submission" date="2016-01" db="EMBL/GenBank/DDBJ databases">
        <authorList>
            <person name="Mitreva M."/>
            <person name="Pepin K.H."/>
            <person name="Mihindukulasuriya K.A."/>
            <person name="Fulton R."/>
            <person name="Fronick C."/>
            <person name="O'Laughlin M."/>
            <person name="Miner T."/>
            <person name="Herter B."/>
            <person name="Rosa B.A."/>
            <person name="Cordes M."/>
            <person name="Tomlinson C."/>
            <person name="Wollam A."/>
            <person name="Palsikar V.B."/>
            <person name="Mardis E.R."/>
            <person name="Wilson R.K."/>
        </authorList>
    </citation>
    <scope>NUCLEOTIDE SEQUENCE [LARGE SCALE GENOMIC DNA]</scope>
    <source>
        <strain evidence="12 13">MJR7738</strain>
    </source>
</reference>
<feature type="transmembrane region" description="Helical" evidence="11">
    <location>
        <begin position="103"/>
        <end position="124"/>
    </location>
</feature>
<evidence type="ECO:0000256" key="7">
    <source>
        <dbReference type="ARBA" id="ARBA00022989"/>
    </source>
</evidence>
<keyword evidence="9 11" id="KW-0472">Membrane</keyword>
<comment type="similarity">
    <text evidence="3">Belongs to the cytochrome b560 family.</text>
</comment>
<dbReference type="AlphaFoldDB" id="A0ABD4EHQ9"/>
<keyword evidence="8 10" id="KW-0408">Iron</keyword>
<dbReference type="GO" id="GO:0046872">
    <property type="term" value="F:metal ion binding"/>
    <property type="evidence" value="ECO:0007669"/>
    <property type="project" value="UniProtKB-KW"/>
</dbReference>
<protein>
    <submittedName>
        <fullName evidence="12">Succinate dehydrogenase, cytochrome b556 subunit</fullName>
    </submittedName>
</protein>
<dbReference type="SUPFAM" id="SSF81343">
    <property type="entry name" value="Fumarate reductase respiratory complex transmembrane subunits"/>
    <property type="match status" value="1"/>
</dbReference>
<evidence type="ECO:0000256" key="9">
    <source>
        <dbReference type="ARBA" id="ARBA00023136"/>
    </source>
</evidence>
<dbReference type="PANTHER" id="PTHR41910">
    <property type="entry name" value="SUCCINATE DEHYDROGENASE 2 MEMBRANE SUBUNIT SDHC"/>
    <property type="match status" value="1"/>
</dbReference>
<evidence type="ECO:0000256" key="2">
    <source>
        <dbReference type="ARBA" id="ARBA00004370"/>
    </source>
</evidence>
<comment type="caution">
    <text evidence="12">The sequence shown here is derived from an EMBL/GenBank/DDBJ whole genome shotgun (WGS) entry which is preliminary data.</text>
</comment>
<feature type="binding site" description="axial binding residue" evidence="10">
    <location>
        <position position="165"/>
    </location>
    <ligand>
        <name>heme</name>
        <dbReference type="ChEBI" id="CHEBI:30413"/>
    </ligand>
    <ligandPart>
        <name>Fe</name>
        <dbReference type="ChEBI" id="CHEBI:18248"/>
    </ligandPart>
</feature>
<dbReference type="Gene3D" id="1.20.1300.10">
    <property type="entry name" value="Fumarate reductase/succinate dehydrogenase, transmembrane subunit"/>
    <property type="match status" value="1"/>
</dbReference>
<feature type="transmembrane region" description="Helical" evidence="11">
    <location>
        <begin position="188"/>
        <end position="211"/>
    </location>
</feature>
<comment type="cofactor">
    <cofactor evidence="1">
        <name>heme</name>
        <dbReference type="ChEBI" id="CHEBI:30413"/>
    </cofactor>
</comment>
<feature type="binding site" description="axial binding residue" evidence="10">
    <location>
        <position position="37"/>
    </location>
    <ligand>
        <name>heme</name>
        <dbReference type="ChEBI" id="CHEBI:30413"/>
    </ligand>
    <ligandPart>
        <name>Fe</name>
        <dbReference type="ChEBI" id="CHEBI:18248"/>
    </ligandPart>
</feature>
<dbReference type="GO" id="GO:0016020">
    <property type="term" value="C:membrane"/>
    <property type="evidence" value="ECO:0007669"/>
    <property type="project" value="UniProtKB-SubCell"/>
</dbReference>
<evidence type="ECO:0000256" key="10">
    <source>
        <dbReference type="PIRSR" id="PIRSR000170-1"/>
    </source>
</evidence>
<feature type="transmembrane region" description="Helical" evidence="11">
    <location>
        <begin position="21"/>
        <end position="40"/>
    </location>
</feature>
<evidence type="ECO:0000256" key="8">
    <source>
        <dbReference type="ARBA" id="ARBA00023004"/>
    </source>
</evidence>
<evidence type="ECO:0000313" key="13">
    <source>
        <dbReference type="Proteomes" id="UP000070063"/>
    </source>
</evidence>
<feature type="binding site" description="axial binding residue" evidence="10">
    <location>
        <position position="122"/>
    </location>
    <ligand>
        <name>heme</name>
        <dbReference type="ChEBI" id="CHEBI:30413"/>
    </ligand>
    <ligandPart>
        <name>Fe</name>
        <dbReference type="ChEBI" id="CHEBI:18248"/>
    </ligandPart>
</feature>
<dbReference type="PIRSF" id="PIRSF000170">
    <property type="entry name" value="Succ_dh_cyt_b558"/>
    <property type="match status" value="1"/>
</dbReference>
<feature type="binding site" description="axial binding residue" evidence="10">
    <location>
        <position position="79"/>
    </location>
    <ligand>
        <name>heme</name>
        <dbReference type="ChEBI" id="CHEBI:30413"/>
    </ligand>
    <ligandPart>
        <name>Fe</name>
        <dbReference type="ChEBI" id="CHEBI:18248"/>
    </ligandPart>
</feature>
<accession>A0ABD4EHQ9</accession>
<dbReference type="NCBIfam" id="TIGR02970">
    <property type="entry name" value="succ_dehyd_cytB"/>
    <property type="match status" value="1"/>
</dbReference>
<proteinExistence type="inferred from homology"/>
<dbReference type="EMBL" id="LRQI01000024">
    <property type="protein sequence ID" value="KXA39640.1"/>
    <property type="molecule type" value="Genomic_DNA"/>
</dbReference>
<evidence type="ECO:0000256" key="1">
    <source>
        <dbReference type="ARBA" id="ARBA00001971"/>
    </source>
</evidence>
<keyword evidence="4 10" id="KW-0349">Heme</keyword>
<dbReference type="InterPro" id="IPR014314">
    <property type="entry name" value="Succ_DH_cytb556"/>
</dbReference>